<dbReference type="InterPro" id="IPR027417">
    <property type="entry name" value="P-loop_NTPase"/>
</dbReference>
<dbReference type="PANTHER" id="PTHR11649:SF13">
    <property type="entry name" value="ENGB-TYPE G DOMAIN-CONTAINING PROTEIN"/>
    <property type="match status" value="1"/>
</dbReference>
<name>A0A382VFG0_9ZZZZ</name>
<keyword evidence="2" id="KW-0547">Nucleotide-binding</keyword>
<protein>
    <recommendedName>
        <fullName evidence="5">EngB-type G domain-containing protein</fullName>
    </recommendedName>
</protein>
<keyword evidence="4" id="KW-0342">GTP-binding</keyword>
<evidence type="ECO:0000313" key="6">
    <source>
        <dbReference type="EMBL" id="SVD44775.1"/>
    </source>
</evidence>
<dbReference type="PANTHER" id="PTHR11649">
    <property type="entry name" value="MSS1/TRME-RELATED GTP-BINDING PROTEIN"/>
    <property type="match status" value="1"/>
</dbReference>
<reference evidence="6" key="1">
    <citation type="submission" date="2018-05" db="EMBL/GenBank/DDBJ databases">
        <authorList>
            <person name="Lanie J.A."/>
            <person name="Ng W.-L."/>
            <person name="Kazmierczak K.M."/>
            <person name="Andrzejewski T.M."/>
            <person name="Davidsen T.M."/>
            <person name="Wayne K.J."/>
            <person name="Tettelin H."/>
            <person name="Glass J.I."/>
            <person name="Rusch D."/>
            <person name="Podicherti R."/>
            <person name="Tsui H.-C.T."/>
            <person name="Winkler M.E."/>
        </authorList>
    </citation>
    <scope>NUCLEOTIDE SEQUENCE</scope>
</reference>
<evidence type="ECO:0000256" key="2">
    <source>
        <dbReference type="ARBA" id="ARBA00022741"/>
    </source>
</evidence>
<keyword evidence="3" id="KW-0460">Magnesium</keyword>
<dbReference type="InterPro" id="IPR030393">
    <property type="entry name" value="G_ENGB_dom"/>
</dbReference>
<dbReference type="AlphaFoldDB" id="A0A382VFG0"/>
<dbReference type="GO" id="GO:0046872">
    <property type="term" value="F:metal ion binding"/>
    <property type="evidence" value="ECO:0007669"/>
    <property type="project" value="UniProtKB-KW"/>
</dbReference>
<dbReference type="SUPFAM" id="SSF52540">
    <property type="entry name" value="P-loop containing nucleoside triphosphate hydrolases"/>
    <property type="match status" value="1"/>
</dbReference>
<dbReference type="EMBL" id="UINC01151265">
    <property type="protein sequence ID" value="SVD44775.1"/>
    <property type="molecule type" value="Genomic_DNA"/>
</dbReference>
<keyword evidence="1" id="KW-0479">Metal-binding</keyword>
<dbReference type="InterPro" id="IPR006073">
    <property type="entry name" value="GTP-bd"/>
</dbReference>
<feature type="domain" description="EngB-type G" evidence="5">
    <location>
        <begin position="22"/>
        <end position="85"/>
    </location>
</feature>
<evidence type="ECO:0000256" key="1">
    <source>
        <dbReference type="ARBA" id="ARBA00022723"/>
    </source>
</evidence>
<dbReference type="Gene3D" id="3.40.50.300">
    <property type="entry name" value="P-loop containing nucleotide triphosphate hydrolases"/>
    <property type="match status" value="1"/>
</dbReference>
<sequence length="85" mass="9284">MEVRSVEFAGSLVTPGDLPPGDLPQIAFSGRSNVGKSSLINVLLRRTRKKLARVSATPGKTRALNFYSVNERFFLVDLPGFGYAK</sequence>
<organism evidence="6">
    <name type="scientific">marine metagenome</name>
    <dbReference type="NCBI Taxonomy" id="408172"/>
    <lineage>
        <taxon>unclassified sequences</taxon>
        <taxon>metagenomes</taxon>
        <taxon>ecological metagenomes</taxon>
    </lineage>
</organism>
<dbReference type="GO" id="GO:0005829">
    <property type="term" value="C:cytosol"/>
    <property type="evidence" value="ECO:0007669"/>
    <property type="project" value="TreeGrafter"/>
</dbReference>
<evidence type="ECO:0000256" key="4">
    <source>
        <dbReference type="ARBA" id="ARBA00023134"/>
    </source>
</evidence>
<accession>A0A382VFG0</accession>
<gene>
    <name evidence="6" type="ORF">METZ01_LOCUS397629</name>
</gene>
<dbReference type="PROSITE" id="PS51706">
    <property type="entry name" value="G_ENGB"/>
    <property type="match status" value="1"/>
</dbReference>
<proteinExistence type="predicted"/>
<evidence type="ECO:0000259" key="5">
    <source>
        <dbReference type="PROSITE" id="PS51706"/>
    </source>
</evidence>
<evidence type="ECO:0000256" key="3">
    <source>
        <dbReference type="ARBA" id="ARBA00022842"/>
    </source>
</evidence>
<dbReference type="Pfam" id="PF01926">
    <property type="entry name" value="MMR_HSR1"/>
    <property type="match status" value="1"/>
</dbReference>
<dbReference type="GO" id="GO:0005525">
    <property type="term" value="F:GTP binding"/>
    <property type="evidence" value="ECO:0007669"/>
    <property type="project" value="UniProtKB-KW"/>
</dbReference>
<feature type="non-terminal residue" evidence="6">
    <location>
        <position position="85"/>
    </location>
</feature>